<evidence type="ECO:0000313" key="3">
    <source>
        <dbReference type="EMBL" id="KAJ5541698.1"/>
    </source>
</evidence>
<feature type="region of interest" description="Disordered" evidence="2">
    <location>
        <begin position="485"/>
        <end position="533"/>
    </location>
</feature>
<evidence type="ECO:0000256" key="2">
    <source>
        <dbReference type="SAM" id="MobiDB-lite"/>
    </source>
</evidence>
<evidence type="ECO:0000313" key="4">
    <source>
        <dbReference type="Proteomes" id="UP001220324"/>
    </source>
</evidence>
<name>A0AAD6GGG7_9EURO</name>
<dbReference type="AlphaFoldDB" id="A0AAD6GGG7"/>
<feature type="compositionally biased region" description="Polar residues" evidence="2">
    <location>
        <begin position="378"/>
        <end position="400"/>
    </location>
</feature>
<feature type="compositionally biased region" description="Basic and acidic residues" evidence="2">
    <location>
        <begin position="362"/>
        <end position="375"/>
    </location>
</feature>
<proteinExistence type="predicted"/>
<feature type="region of interest" description="Disordered" evidence="2">
    <location>
        <begin position="104"/>
        <end position="157"/>
    </location>
</feature>
<feature type="compositionally biased region" description="Polar residues" evidence="2">
    <location>
        <begin position="322"/>
        <end position="332"/>
    </location>
</feature>
<reference evidence="3 4" key="1">
    <citation type="journal article" date="2023" name="IMA Fungus">
        <title>Comparative genomic study of the Penicillium genus elucidates a diverse pangenome and 15 lateral gene transfer events.</title>
        <authorList>
            <person name="Petersen C."/>
            <person name="Sorensen T."/>
            <person name="Nielsen M.R."/>
            <person name="Sondergaard T.E."/>
            <person name="Sorensen J.L."/>
            <person name="Fitzpatrick D.A."/>
            <person name="Frisvad J.C."/>
            <person name="Nielsen K.L."/>
        </authorList>
    </citation>
    <scope>NUCLEOTIDE SEQUENCE [LARGE SCALE GENOMIC DNA]</scope>
    <source>
        <strain evidence="3 4">IBT 35679</strain>
    </source>
</reference>
<feature type="compositionally biased region" description="Polar residues" evidence="2">
    <location>
        <begin position="8"/>
        <end position="19"/>
    </location>
</feature>
<dbReference type="EMBL" id="JAQIZZ010000005">
    <property type="protein sequence ID" value="KAJ5541698.1"/>
    <property type="molecule type" value="Genomic_DNA"/>
</dbReference>
<feature type="region of interest" description="Disordered" evidence="2">
    <location>
        <begin position="213"/>
        <end position="265"/>
    </location>
</feature>
<protein>
    <submittedName>
        <fullName evidence="3">Uncharacterized protein</fullName>
    </submittedName>
</protein>
<comment type="caution">
    <text evidence="3">The sequence shown here is derived from an EMBL/GenBank/DDBJ whole genome shotgun (WGS) entry which is preliminary data.</text>
</comment>
<keyword evidence="1" id="KW-0175">Coiled coil</keyword>
<gene>
    <name evidence="3" type="ORF">N7494_006774</name>
</gene>
<feature type="compositionally biased region" description="Low complexity" evidence="2">
    <location>
        <begin position="242"/>
        <end position="265"/>
    </location>
</feature>
<feature type="region of interest" description="Disordered" evidence="2">
    <location>
        <begin position="1"/>
        <end position="38"/>
    </location>
</feature>
<organism evidence="3 4">
    <name type="scientific">Penicillium frequentans</name>
    <dbReference type="NCBI Taxonomy" id="3151616"/>
    <lineage>
        <taxon>Eukaryota</taxon>
        <taxon>Fungi</taxon>
        <taxon>Dikarya</taxon>
        <taxon>Ascomycota</taxon>
        <taxon>Pezizomycotina</taxon>
        <taxon>Eurotiomycetes</taxon>
        <taxon>Eurotiomycetidae</taxon>
        <taxon>Eurotiales</taxon>
        <taxon>Aspergillaceae</taxon>
        <taxon>Penicillium</taxon>
    </lineage>
</organism>
<feature type="compositionally biased region" description="Basic and acidic residues" evidence="2">
    <location>
        <begin position="20"/>
        <end position="31"/>
    </location>
</feature>
<feature type="compositionally biased region" description="Polar residues" evidence="2">
    <location>
        <begin position="340"/>
        <end position="359"/>
    </location>
</feature>
<keyword evidence="4" id="KW-1185">Reference proteome</keyword>
<feature type="compositionally biased region" description="Polar residues" evidence="2">
    <location>
        <begin position="121"/>
        <end position="147"/>
    </location>
</feature>
<sequence length="533" mass="58977">MSGHYPRSITSAGSESVGSEQHRLSSGRAERSASNPAGFCLDQYDTALPPISFQTPTLAHRRTGSTLKTVMRKIFNRKRQSAADGMEESPNEALYITPVRRSGPESKSFLAVPTPTESKRSSPLSEENLQLQFAETHLSPTSVTGGSLPSPGLPTRRRRATLPSVIFSDDESRFAVASAISDPQEDRHIQEGRRYSMLLNRRSRSAEALQNLVNEQSHEEWPPRTTSIPTSGPDDKSPVLGSSVSAHSARPSSGTTVTSATQTSVAPSFNEVDERAEQMSLPPNVGNFVYTMQQDDGLTVEQRLNTLEVKMIDLEFAIARMQSSPTNGSTERSSSRQKRTPSADQYSPPTRNKPSSGYLGSSDRDRDRDRDRDESPSPLATFSTVRPSSTSTIRQETMSRSIRPAPSATSLSEFSGVSIEQYSTLVTLLRREQTARRNLESQVSGLRDDLRQIQRAALQSMEMGTMYPIHNVDSQEFLRFRRALDDTDSTSPNSRERERANVDFEDASEYGRDDPIGPHKWDNGQRSVTAPMI</sequence>
<evidence type="ECO:0000256" key="1">
    <source>
        <dbReference type="SAM" id="Coils"/>
    </source>
</evidence>
<feature type="region of interest" description="Disordered" evidence="2">
    <location>
        <begin position="322"/>
        <end position="409"/>
    </location>
</feature>
<feature type="compositionally biased region" description="Polar residues" evidence="2">
    <location>
        <begin position="524"/>
        <end position="533"/>
    </location>
</feature>
<dbReference type="Proteomes" id="UP001220324">
    <property type="component" value="Unassembled WGS sequence"/>
</dbReference>
<feature type="coiled-coil region" evidence="1">
    <location>
        <begin position="429"/>
        <end position="456"/>
    </location>
</feature>
<feature type="compositionally biased region" description="Basic and acidic residues" evidence="2">
    <location>
        <begin position="509"/>
        <end position="523"/>
    </location>
</feature>
<accession>A0AAD6GGG7</accession>